<dbReference type="EMBL" id="KT462699">
    <property type="protein sequence ID" value="AMQ23533.1"/>
    <property type="molecule type" value="Genomic_RNA"/>
</dbReference>
<dbReference type="GO" id="GO:0046872">
    <property type="term" value="F:metal ion binding"/>
    <property type="evidence" value="ECO:0007669"/>
    <property type="project" value="UniProtKB-KW"/>
</dbReference>
<evidence type="ECO:0000256" key="4">
    <source>
        <dbReference type="ARBA" id="ARBA00022695"/>
    </source>
</evidence>
<evidence type="ECO:0000256" key="8">
    <source>
        <dbReference type="ARBA" id="ARBA00048744"/>
    </source>
</evidence>
<protein>
    <recommendedName>
        <fullName evidence="1">RNA-directed RNA polymerase</fullName>
        <ecNumber evidence="1">2.7.7.48</ecNumber>
    </recommendedName>
    <alternativeName>
        <fullName evidence="7">RNA replicase beta chain</fullName>
    </alternativeName>
</protein>
<comment type="cofactor">
    <cofactor evidence="9">
        <name>Mg(2+)</name>
        <dbReference type="ChEBI" id="CHEBI:18420"/>
    </cofactor>
    <text evidence="9">Binds 2 Mg(2+) per subunit.</text>
</comment>
<accession>A0A142D864</accession>
<evidence type="ECO:0000256" key="3">
    <source>
        <dbReference type="ARBA" id="ARBA00022679"/>
    </source>
</evidence>
<keyword evidence="6" id="KW-0693">Viral RNA replication</keyword>
<name>A0A142D864_9VIRU</name>
<dbReference type="GO" id="GO:0039694">
    <property type="term" value="P:viral RNA genome replication"/>
    <property type="evidence" value="ECO:0007669"/>
    <property type="project" value="InterPro"/>
</dbReference>
<dbReference type="Pfam" id="PF03431">
    <property type="entry name" value="RNA_replicase_B"/>
    <property type="match status" value="1"/>
</dbReference>
<proteinExistence type="predicted"/>
<reference evidence="11" key="2">
    <citation type="journal article" date="2016" name="PLoS Biol.">
        <title>Hyperexpansion of RNA Bacteriophage Diversity.</title>
        <authorList>
            <person name="Krishnamurthy S.R."/>
            <person name="Janowski A.B."/>
            <person name="Zhao G."/>
            <person name="Barouch D."/>
            <person name="Wang D."/>
        </authorList>
    </citation>
    <scope>NUCLEOTIDE SEQUENCE</scope>
    <source>
        <strain evidence="11">AVE005</strain>
    </source>
</reference>
<keyword evidence="9" id="KW-0460">Magnesium</keyword>
<sequence length="398" mass="46227">MTRVKREHCFCEFLEHTLRGPRVYKHRLLHTLEPKGCCNYLKDRRTAKVTSTQALWVALMAEERSGKTKDDIKSFTPFVSVLRNADVYDWLVTLDLCDEQLLASVEGREAFTRPKQWETALVAKGCDYEFIHRMDALILPELSRWLRYEDTSAFSTLHRIFTFPKRLNLEVEDLRSVAFEKWLAIEKRSVDLPDVSEIKAVIDEWFPKARMEEFYAHFVPCHGPGAVMEGTGRATLVEKQFSLGLSQRQLYFLKKHGLEDTMGLNSSFARAMYEFSPYRLNEVCEVVFVPKSWKTYRTISKKPVTTMWLQQGVGACLDHWIKTNKTGISYWYRLDTSDVNNWLAAEGAVDGIYDTLDLSAASDTVLLDLVKRLFRDTLLYDALICLRSELCPRREDRQ</sequence>
<evidence type="ECO:0000256" key="2">
    <source>
        <dbReference type="ARBA" id="ARBA00022484"/>
    </source>
</evidence>
<organism evidence="11">
    <name type="scientific">Leviviridae sp</name>
    <dbReference type="NCBI Taxonomy" id="2027243"/>
    <lineage>
        <taxon>Viruses</taxon>
        <taxon>Riboviria</taxon>
        <taxon>Orthornavirae</taxon>
        <taxon>Lenarviricota</taxon>
        <taxon>Leviviricetes</taxon>
        <taxon>Norzivirales</taxon>
        <taxon>Fiersviridae</taxon>
    </lineage>
</organism>
<evidence type="ECO:0000259" key="10">
    <source>
        <dbReference type="PROSITE" id="PS50522"/>
    </source>
</evidence>
<dbReference type="GO" id="GO:0000166">
    <property type="term" value="F:nucleotide binding"/>
    <property type="evidence" value="ECO:0007669"/>
    <property type="project" value="UniProtKB-KW"/>
</dbReference>
<dbReference type="InterPro" id="IPR007096">
    <property type="entry name" value="RNA-dir_Rpol_cat_phage"/>
</dbReference>
<evidence type="ECO:0000256" key="7">
    <source>
        <dbReference type="ARBA" id="ARBA00030248"/>
    </source>
</evidence>
<evidence type="ECO:0000256" key="1">
    <source>
        <dbReference type="ARBA" id="ARBA00012494"/>
    </source>
</evidence>
<reference evidence="11" key="1">
    <citation type="submission" date="2015-08" db="EMBL/GenBank/DDBJ databases">
        <authorList>
            <person name="Babu N.S."/>
            <person name="Beckwith C.J."/>
            <person name="Beseler K.G."/>
            <person name="Brison A."/>
            <person name="Carone J.V."/>
            <person name="Caskin T.P."/>
            <person name="Diamond M."/>
            <person name="Durham M.E."/>
            <person name="Foxe J.M."/>
            <person name="Go M."/>
            <person name="Henderson B.A."/>
            <person name="Jones I.B."/>
            <person name="McGettigan J.A."/>
            <person name="Micheletti S.J."/>
            <person name="Nasrallah M.E."/>
            <person name="Ortiz D."/>
            <person name="Piller C.R."/>
            <person name="Privatt S.R."/>
            <person name="Schneider S.L."/>
            <person name="Sharp S."/>
            <person name="Smith T.C."/>
            <person name="Stanton J.D."/>
            <person name="Ullery H.E."/>
            <person name="Wilson R.J."/>
            <person name="Serrano M.G."/>
            <person name="Buck G."/>
            <person name="Lee V."/>
            <person name="Wang Y."/>
            <person name="Carvalho R."/>
            <person name="Voegtly L."/>
            <person name="Shi R."/>
            <person name="Duckworth R."/>
            <person name="Johnson A."/>
            <person name="Loviza R."/>
            <person name="Walstead R."/>
            <person name="Shah Z."/>
            <person name="Kiflezghi M."/>
            <person name="Wade K."/>
            <person name="Ball S.L."/>
            <person name="Bradley K.W."/>
            <person name="Asai D.J."/>
            <person name="Bowman C.A."/>
            <person name="Russell D.A."/>
            <person name="Pope W.H."/>
            <person name="Jacobs-Sera D."/>
            <person name="Hendrix R.W."/>
            <person name="Hatfull G.F."/>
        </authorList>
    </citation>
    <scope>NUCLEOTIDE SEQUENCE</scope>
    <source>
        <strain evidence="11">AVE005</strain>
    </source>
</reference>
<comment type="catalytic activity">
    <reaction evidence="8">
        <text>RNA(n) + a ribonucleoside 5'-triphosphate = RNA(n+1) + diphosphate</text>
        <dbReference type="Rhea" id="RHEA:21248"/>
        <dbReference type="Rhea" id="RHEA-COMP:14527"/>
        <dbReference type="Rhea" id="RHEA-COMP:17342"/>
        <dbReference type="ChEBI" id="CHEBI:33019"/>
        <dbReference type="ChEBI" id="CHEBI:61557"/>
        <dbReference type="ChEBI" id="CHEBI:140395"/>
        <dbReference type="EC" id="2.7.7.48"/>
    </reaction>
</comment>
<evidence type="ECO:0000256" key="6">
    <source>
        <dbReference type="ARBA" id="ARBA00022953"/>
    </source>
</evidence>
<dbReference type="PROSITE" id="PS50522">
    <property type="entry name" value="RDRP_PHAGE"/>
    <property type="match status" value="1"/>
</dbReference>
<keyword evidence="3" id="KW-0808">Transferase</keyword>
<evidence type="ECO:0000256" key="9">
    <source>
        <dbReference type="PIRSR" id="PIRSR605093-1"/>
    </source>
</evidence>
<evidence type="ECO:0000313" key="11">
    <source>
        <dbReference type="EMBL" id="AMQ23533.1"/>
    </source>
</evidence>
<dbReference type="InterPro" id="IPR005093">
    <property type="entry name" value="RNArep_beta"/>
</dbReference>
<feature type="domain" description="RdRp catalytic" evidence="10">
    <location>
        <begin position="342"/>
        <end position="398"/>
    </location>
</feature>
<keyword evidence="5" id="KW-0547">Nucleotide-binding</keyword>
<keyword evidence="9" id="KW-0479">Metal-binding</keyword>
<keyword evidence="2" id="KW-0696">RNA-directed RNA polymerase</keyword>
<dbReference type="GO" id="GO:0003968">
    <property type="term" value="F:RNA-directed RNA polymerase activity"/>
    <property type="evidence" value="ECO:0007669"/>
    <property type="project" value="UniProtKB-KW"/>
</dbReference>
<evidence type="ECO:0000256" key="5">
    <source>
        <dbReference type="ARBA" id="ARBA00022741"/>
    </source>
</evidence>
<keyword evidence="4" id="KW-0548">Nucleotidyltransferase</keyword>
<feature type="binding site" evidence="9">
    <location>
        <position position="357"/>
    </location>
    <ligand>
        <name>Mg(2+)</name>
        <dbReference type="ChEBI" id="CHEBI:18420"/>
        <label>2</label>
    </ligand>
</feature>
<dbReference type="EC" id="2.7.7.48" evidence="1"/>